<gene>
    <name evidence="3" type="ORF">GQ61_04790</name>
</gene>
<feature type="region of interest" description="Disordered" evidence="1">
    <location>
        <begin position="56"/>
        <end position="79"/>
    </location>
</feature>
<accession>A0A1W6N4B1</accession>
<dbReference type="RefSeq" id="WP_085784198.1">
    <property type="nucleotide sequence ID" value="NZ_CP008743.1"/>
</dbReference>
<dbReference type="Proteomes" id="UP000237351">
    <property type="component" value="Chromosome"/>
</dbReference>
<feature type="chain" id="PRO_5012167640" description="DUF4148 domain-containing protein" evidence="2">
    <location>
        <begin position="25"/>
        <end position="107"/>
    </location>
</feature>
<protein>
    <recommendedName>
        <fullName evidence="5">DUF4148 domain-containing protein</fullName>
    </recommendedName>
</protein>
<dbReference type="KEGG" id="naf:GQ61_04790"/>
<keyword evidence="4" id="KW-1185">Reference proteome</keyword>
<organism evidence="3 4">
    <name type="scientific">Candidatus Nucleicultrix amoebiphila FS5</name>
    <dbReference type="NCBI Taxonomy" id="1414854"/>
    <lineage>
        <taxon>Bacteria</taxon>
        <taxon>Pseudomonadati</taxon>
        <taxon>Pseudomonadota</taxon>
        <taxon>Alphaproteobacteria</taxon>
        <taxon>Holosporales</taxon>
        <taxon>Candidatus Nucleicultricaceae</taxon>
        <taxon>Candidatus Nucleicultrix</taxon>
    </lineage>
</organism>
<dbReference type="STRING" id="1414854.GQ61_04790"/>
<evidence type="ECO:0008006" key="5">
    <source>
        <dbReference type="Google" id="ProtNLM"/>
    </source>
</evidence>
<evidence type="ECO:0000313" key="4">
    <source>
        <dbReference type="Proteomes" id="UP000237351"/>
    </source>
</evidence>
<keyword evidence="2" id="KW-0732">Signal</keyword>
<evidence type="ECO:0000313" key="3">
    <source>
        <dbReference type="EMBL" id="ARN84727.1"/>
    </source>
</evidence>
<sequence>MIKKYIILYTLIFLITNQPLNASAAQREKEGGQHTILIKDVKLRLEAAKNQGEVALNYDDMKNKNHGYSPRPNGASPRKDLAKQMKRLGIIKTSRTSQSNDPVPLIE</sequence>
<name>A0A1W6N4B1_9PROT</name>
<proteinExistence type="predicted"/>
<evidence type="ECO:0000256" key="1">
    <source>
        <dbReference type="SAM" id="MobiDB-lite"/>
    </source>
</evidence>
<reference evidence="3 4" key="1">
    <citation type="submission" date="2014-06" db="EMBL/GenBank/DDBJ databases">
        <title>The genome of the endonuclear symbiont Nucleicultrix amoebiphila.</title>
        <authorList>
            <person name="Schulz F."/>
            <person name="Horn M."/>
        </authorList>
    </citation>
    <scope>NUCLEOTIDE SEQUENCE [LARGE SCALE GENOMIC DNA]</scope>
    <source>
        <strain evidence="3 4">FS5</strain>
    </source>
</reference>
<feature type="signal peptide" evidence="2">
    <location>
        <begin position="1"/>
        <end position="24"/>
    </location>
</feature>
<dbReference type="EMBL" id="CP008743">
    <property type="protein sequence ID" value="ARN84727.1"/>
    <property type="molecule type" value="Genomic_DNA"/>
</dbReference>
<dbReference type="AlphaFoldDB" id="A0A1W6N4B1"/>
<evidence type="ECO:0000256" key="2">
    <source>
        <dbReference type="SAM" id="SignalP"/>
    </source>
</evidence>